<gene>
    <name evidence="1" type="ORF">OYT1_ch2354</name>
</gene>
<proteinExistence type="predicted"/>
<evidence type="ECO:0000313" key="2">
    <source>
        <dbReference type="Proteomes" id="UP000033070"/>
    </source>
</evidence>
<accession>A0A2Z6GEV9</accession>
<organism evidence="1 2">
    <name type="scientific">Ferriphaselus amnicola</name>
    <dbReference type="NCBI Taxonomy" id="1188319"/>
    <lineage>
        <taxon>Bacteria</taxon>
        <taxon>Pseudomonadati</taxon>
        <taxon>Pseudomonadota</taxon>
        <taxon>Betaproteobacteria</taxon>
        <taxon>Nitrosomonadales</taxon>
        <taxon>Gallionellaceae</taxon>
        <taxon>Ferriphaselus</taxon>
    </lineage>
</organism>
<dbReference type="EMBL" id="AP018738">
    <property type="protein sequence ID" value="BBE51869.1"/>
    <property type="molecule type" value="Genomic_DNA"/>
</dbReference>
<evidence type="ECO:0000313" key="1">
    <source>
        <dbReference type="EMBL" id="BBE51869.1"/>
    </source>
</evidence>
<name>A0A2Z6GEV9_9PROT</name>
<sequence length="90" mass="10409">MENDGSTTIELGKAAWQEAHERWKEVPYELFTEVTISLLPEPHRTQAAIKWDKLSTPRFTGGTPVLATTENRRAKILMFPITRRKPEYQP</sequence>
<dbReference type="KEGG" id="fam:OYT1_ch2354"/>
<keyword evidence="2" id="KW-1185">Reference proteome</keyword>
<reference evidence="1 2" key="1">
    <citation type="submission" date="2018-06" db="EMBL/GenBank/DDBJ databases">
        <title>OYT1 Genome Sequencing.</title>
        <authorList>
            <person name="Kato S."/>
            <person name="Itoh T."/>
            <person name="Ohkuma M."/>
        </authorList>
    </citation>
    <scope>NUCLEOTIDE SEQUENCE [LARGE SCALE GENOMIC DNA]</scope>
    <source>
        <strain evidence="1 2">OYT1</strain>
    </source>
</reference>
<dbReference type="RefSeq" id="WP_062626685.1">
    <property type="nucleotide sequence ID" value="NZ_AP018738.1"/>
</dbReference>
<protein>
    <submittedName>
        <fullName evidence="1">Uncharacterized protein</fullName>
    </submittedName>
</protein>
<dbReference type="Proteomes" id="UP000033070">
    <property type="component" value="Chromosome"/>
</dbReference>
<dbReference type="AlphaFoldDB" id="A0A2Z6GEV9"/>